<gene>
    <name evidence="3" type="ORF">GCM10011309_01140</name>
</gene>
<dbReference type="PRINTS" id="PR00625">
    <property type="entry name" value="JDOMAIN"/>
</dbReference>
<dbReference type="Pfam" id="PF00226">
    <property type="entry name" value="DnaJ"/>
    <property type="match status" value="1"/>
</dbReference>
<dbReference type="InterPro" id="IPR018253">
    <property type="entry name" value="DnaJ_domain_CS"/>
</dbReference>
<dbReference type="Proteomes" id="UP000600865">
    <property type="component" value="Unassembled WGS sequence"/>
</dbReference>
<dbReference type="RefSeq" id="WP_189579866.1">
    <property type="nucleotide sequence ID" value="NZ_BMYV01000001.1"/>
</dbReference>
<dbReference type="InterPro" id="IPR001623">
    <property type="entry name" value="DnaJ_domain"/>
</dbReference>
<dbReference type="PROSITE" id="PS50076">
    <property type="entry name" value="DNAJ_2"/>
    <property type="match status" value="1"/>
</dbReference>
<proteinExistence type="predicted"/>
<dbReference type="PANTHER" id="PTHR43096:SF52">
    <property type="entry name" value="DNAJ HOMOLOG 1, MITOCHONDRIAL-RELATED"/>
    <property type="match status" value="1"/>
</dbReference>
<dbReference type="SUPFAM" id="SSF49493">
    <property type="entry name" value="HSP40/DnaJ peptide-binding domain"/>
    <property type="match status" value="2"/>
</dbReference>
<reference evidence="3 4" key="1">
    <citation type="journal article" date="2014" name="Int. J. Syst. Evol. Microbiol.">
        <title>Complete genome sequence of Corynebacterium casei LMG S-19264T (=DSM 44701T), isolated from a smear-ripened cheese.</title>
        <authorList>
            <consortium name="US DOE Joint Genome Institute (JGI-PGF)"/>
            <person name="Walter F."/>
            <person name="Albersmeier A."/>
            <person name="Kalinowski J."/>
            <person name="Ruckert C."/>
        </authorList>
    </citation>
    <scope>NUCLEOTIDE SEQUENCE [LARGE SCALE GENOMIC DNA]</scope>
    <source>
        <strain evidence="3 4">KCTC 23968</strain>
    </source>
</reference>
<dbReference type="CDD" id="cd10747">
    <property type="entry name" value="DnaJ_C"/>
    <property type="match status" value="1"/>
</dbReference>
<keyword evidence="4" id="KW-1185">Reference proteome</keyword>
<sequence>MAKNPYTLLGVPKTATDAEIKSAYRKLAKLHHPDVNPGDAKAEEKFKEITAAYNLLSNPDLRASYDSGRVDASGQQQNPFAGGYRQANAQGGMDTGFGGFGGMGGDDMSDLFSSLFGMNMGAGGRTRTQHRRPAPPQQGEDLRYTLKMSLVDALTGGVKDLGKGLKVKFPKGIKDGQTVRLRGKGQPGVNGGPPGDARVKISVQPHKRLSRDGNNLWLDVPISLTEAMKGASLDLDLPTGKVSLKIPAGTNTGKRFRLKGKGVRAKDGTGDVIVTVQIVLTDGELAGASVLSSQLPDGENHDLRRNLI</sequence>
<organism evidence="3 4">
    <name type="scientific">Litorimonas cladophorae</name>
    <dbReference type="NCBI Taxonomy" id="1220491"/>
    <lineage>
        <taxon>Bacteria</taxon>
        <taxon>Pseudomonadati</taxon>
        <taxon>Pseudomonadota</taxon>
        <taxon>Alphaproteobacteria</taxon>
        <taxon>Maricaulales</taxon>
        <taxon>Robiginitomaculaceae</taxon>
    </lineage>
</organism>
<evidence type="ECO:0000259" key="2">
    <source>
        <dbReference type="PROSITE" id="PS50076"/>
    </source>
</evidence>
<dbReference type="InterPro" id="IPR036869">
    <property type="entry name" value="J_dom_sf"/>
</dbReference>
<accession>A0A918NBQ4</accession>
<evidence type="ECO:0000256" key="1">
    <source>
        <dbReference type="ARBA" id="ARBA00023186"/>
    </source>
</evidence>
<comment type="caution">
    <text evidence="3">The sequence shown here is derived from an EMBL/GenBank/DDBJ whole genome shotgun (WGS) entry which is preliminary data.</text>
</comment>
<dbReference type="SUPFAM" id="SSF46565">
    <property type="entry name" value="Chaperone J-domain"/>
    <property type="match status" value="1"/>
</dbReference>
<dbReference type="Gene3D" id="1.10.287.110">
    <property type="entry name" value="DnaJ domain"/>
    <property type="match status" value="1"/>
</dbReference>
<name>A0A918NBQ4_9PROT</name>
<evidence type="ECO:0000313" key="3">
    <source>
        <dbReference type="EMBL" id="GGX56186.1"/>
    </source>
</evidence>
<dbReference type="CDD" id="cd06257">
    <property type="entry name" value="DnaJ"/>
    <property type="match status" value="1"/>
</dbReference>
<protein>
    <submittedName>
        <fullName evidence="3">Molecular chaperone DnaJ</fullName>
    </submittedName>
</protein>
<dbReference type="GO" id="GO:0051082">
    <property type="term" value="F:unfolded protein binding"/>
    <property type="evidence" value="ECO:0007669"/>
    <property type="project" value="InterPro"/>
</dbReference>
<dbReference type="SMART" id="SM00271">
    <property type="entry name" value="DnaJ"/>
    <property type="match status" value="1"/>
</dbReference>
<dbReference type="GO" id="GO:0042026">
    <property type="term" value="P:protein refolding"/>
    <property type="evidence" value="ECO:0007669"/>
    <property type="project" value="TreeGrafter"/>
</dbReference>
<dbReference type="EMBL" id="BMYV01000001">
    <property type="protein sequence ID" value="GGX56186.1"/>
    <property type="molecule type" value="Genomic_DNA"/>
</dbReference>
<dbReference type="InterPro" id="IPR008971">
    <property type="entry name" value="HSP40/DnaJ_pept-bd"/>
</dbReference>
<keyword evidence="1" id="KW-0143">Chaperone</keyword>
<dbReference type="InterPro" id="IPR002939">
    <property type="entry name" value="DnaJ_C"/>
</dbReference>
<dbReference type="Gene3D" id="2.60.260.20">
    <property type="entry name" value="Urease metallochaperone UreE, N-terminal domain"/>
    <property type="match status" value="2"/>
</dbReference>
<evidence type="ECO:0000313" key="4">
    <source>
        <dbReference type="Proteomes" id="UP000600865"/>
    </source>
</evidence>
<dbReference type="AlphaFoldDB" id="A0A918NBQ4"/>
<dbReference type="PROSITE" id="PS00636">
    <property type="entry name" value="DNAJ_1"/>
    <property type="match status" value="1"/>
</dbReference>
<dbReference type="Pfam" id="PF01556">
    <property type="entry name" value="DnaJ_C"/>
    <property type="match status" value="1"/>
</dbReference>
<dbReference type="PANTHER" id="PTHR43096">
    <property type="entry name" value="DNAJ HOMOLOG 1, MITOCHONDRIAL-RELATED"/>
    <property type="match status" value="1"/>
</dbReference>
<dbReference type="GO" id="GO:0005737">
    <property type="term" value="C:cytoplasm"/>
    <property type="evidence" value="ECO:0007669"/>
    <property type="project" value="TreeGrafter"/>
</dbReference>
<feature type="domain" description="J" evidence="2">
    <location>
        <begin position="4"/>
        <end position="69"/>
    </location>
</feature>